<evidence type="ECO:0000259" key="13">
    <source>
        <dbReference type="PROSITE" id="PS50109"/>
    </source>
</evidence>
<feature type="domain" description="Histidine kinase" evidence="13">
    <location>
        <begin position="291"/>
        <end position="505"/>
    </location>
</feature>
<proteinExistence type="predicted"/>
<dbReference type="SMART" id="SM00387">
    <property type="entry name" value="HATPase_c"/>
    <property type="match status" value="1"/>
</dbReference>
<feature type="transmembrane region" description="Helical" evidence="12">
    <location>
        <begin position="191"/>
        <end position="213"/>
    </location>
</feature>
<dbReference type="InterPro" id="IPR003661">
    <property type="entry name" value="HisK_dim/P_dom"/>
</dbReference>
<reference evidence="15 16" key="1">
    <citation type="submission" date="2020-05" db="EMBL/GenBank/DDBJ databases">
        <title>Flexivirga sp. ID2601S isolated from air conditioner.</title>
        <authorList>
            <person name="Kim D.H."/>
        </authorList>
    </citation>
    <scope>NUCLEOTIDE SEQUENCE [LARGE SCALE GENOMIC DNA]</scope>
    <source>
        <strain evidence="15 16">ID2601S</strain>
    </source>
</reference>
<evidence type="ECO:0000256" key="9">
    <source>
        <dbReference type="ARBA" id="ARBA00022989"/>
    </source>
</evidence>
<protein>
    <recommendedName>
        <fullName evidence="4">histidine kinase</fullName>
        <ecNumber evidence="4">2.7.13.3</ecNumber>
    </recommendedName>
</protein>
<dbReference type="InterPro" id="IPR036890">
    <property type="entry name" value="HATPase_C_sf"/>
</dbReference>
<dbReference type="EMBL" id="JABENB010000001">
    <property type="protein sequence ID" value="NNG38678.1"/>
    <property type="molecule type" value="Genomic_DNA"/>
</dbReference>
<keyword evidence="6" id="KW-0808">Transferase</keyword>
<dbReference type="Pfam" id="PF00512">
    <property type="entry name" value="HisKA"/>
    <property type="match status" value="1"/>
</dbReference>
<keyword evidence="11 12" id="KW-0472">Membrane</keyword>
<dbReference type="CDD" id="cd00082">
    <property type="entry name" value="HisKA"/>
    <property type="match status" value="1"/>
</dbReference>
<dbReference type="FunFam" id="1.10.287.130:FF:000001">
    <property type="entry name" value="Two-component sensor histidine kinase"/>
    <property type="match status" value="1"/>
</dbReference>
<evidence type="ECO:0000256" key="8">
    <source>
        <dbReference type="ARBA" id="ARBA00022777"/>
    </source>
</evidence>
<evidence type="ECO:0000256" key="2">
    <source>
        <dbReference type="ARBA" id="ARBA00001968"/>
    </source>
</evidence>
<accession>A0A849AHK9</accession>
<keyword evidence="7 12" id="KW-0812">Transmembrane</keyword>
<evidence type="ECO:0000313" key="16">
    <source>
        <dbReference type="Proteomes" id="UP000557772"/>
    </source>
</evidence>
<evidence type="ECO:0000256" key="1">
    <source>
        <dbReference type="ARBA" id="ARBA00000085"/>
    </source>
</evidence>
<comment type="cofactor">
    <cofactor evidence="2">
        <name>a divalent metal cation</name>
        <dbReference type="ChEBI" id="CHEBI:60240"/>
    </cofactor>
</comment>
<evidence type="ECO:0000256" key="10">
    <source>
        <dbReference type="ARBA" id="ARBA00023012"/>
    </source>
</evidence>
<evidence type="ECO:0000256" key="4">
    <source>
        <dbReference type="ARBA" id="ARBA00012438"/>
    </source>
</evidence>
<dbReference type="PROSITE" id="PS50885">
    <property type="entry name" value="HAMP"/>
    <property type="match status" value="1"/>
</dbReference>
<keyword evidence="8" id="KW-0418">Kinase</keyword>
<evidence type="ECO:0000256" key="12">
    <source>
        <dbReference type="SAM" id="Phobius"/>
    </source>
</evidence>
<dbReference type="Gene3D" id="3.30.565.10">
    <property type="entry name" value="Histidine kinase-like ATPase, C-terminal domain"/>
    <property type="match status" value="1"/>
</dbReference>
<dbReference type="InterPro" id="IPR003660">
    <property type="entry name" value="HAMP_dom"/>
</dbReference>
<dbReference type="Pfam" id="PF02518">
    <property type="entry name" value="HATPase_c"/>
    <property type="match status" value="1"/>
</dbReference>
<dbReference type="InterPro" id="IPR003594">
    <property type="entry name" value="HATPase_dom"/>
</dbReference>
<dbReference type="SUPFAM" id="SSF47384">
    <property type="entry name" value="Homodimeric domain of signal transducing histidine kinase"/>
    <property type="match status" value="1"/>
</dbReference>
<dbReference type="SMART" id="SM00304">
    <property type="entry name" value="HAMP"/>
    <property type="match status" value="1"/>
</dbReference>
<dbReference type="RefSeq" id="WP_171152718.1">
    <property type="nucleotide sequence ID" value="NZ_JABENB010000001.1"/>
</dbReference>
<dbReference type="SMART" id="SM00388">
    <property type="entry name" value="HisKA"/>
    <property type="match status" value="1"/>
</dbReference>
<dbReference type="PRINTS" id="PR00344">
    <property type="entry name" value="BCTRLSENSOR"/>
</dbReference>
<dbReference type="PROSITE" id="PS50109">
    <property type="entry name" value="HIS_KIN"/>
    <property type="match status" value="1"/>
</dbReference>
<dbReference type="CDD" id="cd06225">
    <property type="entry name" value="HAMP"/>
    <property type="match status" value="1"/>
</dbReference>
<keyword evidence="10" id="KW-0902">Two-component regulatory system</keyword>
<dbReference type="InterPro" id="IPR004358">
    <property type="entry name" value="Sig_transdc_His_kin-like_C"/>
</dbReference>
<dbReference type="AlphaFoldDB" id="A0A849AHK9"/>
<dbReference type="Proteomes" id="UP000557772">
    <property type="component" value="Unassembled WGS sequence"/>
</dbReference>
<dbReference type="InterPro" id="IPR050428">
    <property type="entry name" value="TCS_sensor_his_kinase"/>
</dbReference>
<name>A0A849AHK9_9MICO</name>
<evidence type="ECO:0000256" key="5">
    <source>
        <dbReference type="ARBA" id="ARBA00022553"/>
    </source>
</evidence>
<dbReference type="EC" id="2.7.13.3" evidence="4"/>
<dbReference type="GO" id="GO:0005509">
    <property type="term" value="F:calcium ion binding"/>
    <property type="evidence" value="ECO:0007669"/>
    <property type="project" value="UniProtKB-ARBA"/>
</dbReference>
<evidence type="ECO:0000256" key="3">
    <source>
        <dbReference type="ARBA" id="ARBA00004236"/>
    </source>
</evidence>
<dbReference type="SUPFAM" id="SSF55874">
    <property type="entry name" value="ATPase domain of HSP90 chaperone/DNA topoisomerase II/histidine kinase"/>
    <property type="match status" value="1"/>
</dbReference>
<evidence type="ECO:0000313" key="15">
    <source>
        <dbReference type="EMBL" id="NNG38678.1"/>
    </source>
</evidence>
<dbReference type="GO" id="GO:0000155">
    <property type="term" value="F:phosphorelay sensor kinase activity"/>
    <property type="evidence" value="ECO:0007669"/>
    <property type="project" value="InterPro"/>
</dbReference>
<comment type="subcellular location">
    <subcellularLocation>
        <location evidence="3">Cell membrane</location>
    </subcellularLocation>
</comment>
<dbReference type="CDD" id="cd00075">
    <property type="entry name" value="HATPase"/>
    <property type="match status" value="1"/>
</dbReference>
<keyword evidence="5" id="KW-0597">Phosphoprotein</keyword>
<dbReference type="PANTHER" id="PTHR45436:SF5">
    <property type="entry name" value="SENSOR HISTIDINE KINASE TRCS"/>
    <property type="match status" value="1"/>
</dbReference>
<comment type="caution">
    <text evidence="15">The sequence shown here is derived from an EMBL/GenBank/DDBJ whole genome shotgun (WGS) entry which is preliminary data.</text>
</comment>
<gene>
    <name evidence="15" type="ORF">HJ588_05235</name>
</gene>
<keyword evidence="16" id="KW-1185">Reference proteome</keyword>
<dbReference type="GO" id="GO:0005886">
    <property type="term" value="C:plasma membrane"/>
    <property type="evidence" value="ECO:0007669"/>
    <property type="project" value="UniProtKB-SubCell"/>
</dbReference>
<sequence length="510" mass="54474">MSASLHPSRWTLRTKLVAWMLLLFLAVTFAVGALTVWQLNRTLRGQVDNQLYQSARVFDGPGGRLTIGGPPPVAGQSIRVTLDRSTGTVARLVVKPAGFSTDFTVESDNTVYSYRTIDHLSDTQVALLQAAGIGRNPTSIDLGGSLGEYRVIAVQSEAAVATANNGVAAKPVTTIIGLPTGPNRTTVAKTAVAVALLSGAGVILVGLAAAYIIRRNLEPLRRVAATATRVSRLPLSTGAVVMTERVADRDTDEGTEVGQVGAAFNGMLDHIDHALTARHESEQRVRQFVADASHELRTPLASIRGYAELSRRETEPVPTGVTHALGRIESESDRMTALVEDLLLLARLDSGRPLDRDQVDLSLIAIETVSDAQAAGPGHLWSLDLPEDPVEVEGDASRIRQVVINLLANARRHTPEGTRVVLSLRPDGDGVLLQVRDNGPGIPAALVPRIFERFTRGDSARSRSEGSTGLGLSIVHAVVTAHHGRVRVESVPGDTVFSIWLPHRQPGAAR</sequence>
<dbReference type="Gene3D" id="6.10.340.10">
    <property type="match status" value="1"/>
</dbReference>
<evidence type="ECO:0000259" key="14">
    <source>
        <dbReference type="PROSITE" id="PS50885"/>
    </source>
</evidence>
<feature type="domain" description="HAMP" evidence="14">
    <location>
        <begin position="214"/>
        <end position="276"/>
    </location>
</feature>
<dbReference type="InterPro" id="IPR005467">
    <property type="entry name" value="His_kinase_dom"/>
</dbReference>
<keyword evidence="9 12" id="KW-1133">Transmembrane helix</keyword>
<dbReference type="Gene3D" id="1.10.287.130">
    <property type="match status" value="1"/>
</dbReference>
<comment type="catalytic activity">
    <reaction evidence="1">
        <text>ATP + protein L-histidine = ADP + protein N-phospho-L-histidine.</text>
        <dbReference type="EC" id="2.7.13.3"/>
    </reaction>
</comment>
<dbReference type="FunFam" id="3.30.565.10:FF:000006">
    <property type="entry name" value="Sensor histidine kinase WalK"/>
    <property type="match status" value="1"/>
</dbReference>
<organism evidence="15 16">
    <name type="scientific">Flexivirga aerilata</name>
    <dbReference type="NCBI Taxonomy" id="1656889"/>
    <lineage>
        <taxon>Bacteria</taxon>
        <taxon>Bacillati</taxon>
        <taxon>Actinomycetota</taxon>
        <taxon>Actinomycetes</taxon>
        <taxon>Micrococcales</taxon>
        <taxon>Dermacoccaceae</taxon>
        <taxon>Flexivirga</taxon>
    </lineage>
</organism>
<evidence type="ECO:0000256" key="6">
    <source>
        <dbReference type="ARBA" id="ARBA00022679"/>
    </source>
</evidence>
<evidence type="ECO:0000256" key="11">
    <source>
        <dbReference type="ARBA" id="ARBA00023136"/>
    </source>
</evidence>
<dbReference type="PANTHER" id="PTHR45436">
    <property type="entry name" value="SENSOR HISTIDINE KINASE YKOH"/>
    <property type="match status" value="1"/>
</dbReference>
<dbReference type="InterPro" id="IPR036097">
    <property type="entry name" value="HisK_dim/P_sf"/>
</dbReference>
<evidence type="ECO:0000256" key="7">
    <source>
        <dbReference type="ARBA" id="ARBA00022692"/>
    </source>
</evidence>